<comment type="caution">
    <text evidence="1">The sequence shown here is derived from an EMBL/GenBank/DDBJ whole genome shotgun (WGS) entry which is preliminary data.</text>
</comment>
<gene>
    <name evidence="1" type="ORF">SCA03_63110</name>
</gene>
<protein>
    <submittedName>
        <fullName evidence="1">Uncharacterized protein</fullName>
    </submittedName>
</protein>
<sequence length="74" mass="8161">MRVMAVEPYAAPKRPEEFRDSVATAFVRPLRGGLERTYPAEALEPACDHGELHESDDGKRCVRCGSLIYPAPSS</sequence>
<proteinExistence type="predicted"/>
<evidence type="ECO:0000313" key="2">
    <source>
        <dbReference type="Proteomes" id="UP000319210"/>
    </source>
</evidence>
<accession>A0A4Y3RDD9</accession>
<dbReference type="AlphaFoldDB" id="A0A4Y3RDD9"/>
<dbReference type="Proteomes" id="UP000319210">
    <property type="component" value="Unassembled WGS sequence"/>
</dbReference>
<keyword evidence="2" id="KW-1185">Reference proteome</keyword>
<organism evidence="1 2">
    <name type="scientific">Streptomyces cacaoi</name>
    <dbReference type="NCBI Taxonomy" id="1898"/>
    <lineage>
        <taxon>Bacteria</taxon>
        <taxon>Bacillati</taxon>
        <taxon>Actinomycetota</taxon>
        <taxon>Actinomycetes</taxon>
        <taxon>Kitasatosporales</taxon>
        <taxon>Streptomycetaceae</taxon>
        <taxon>Streptomyces</taxon>
    </lineage>
</organism>
<evidence type="ECO:0000313" key="1">
    <source>
        <dbReference type="EMBL" id="GEB53760.1"/>
    </source>
</evidence>
<name>A0A4Y3RDD9_STRCI</name>
<dbReference type="EMBL" id="BJMM01000062">
    <property type="protein sequence ID" value="GEB53760.1"/>
    <property type="molecule type" value="Genomic_DNA"/>
</dbReference>
<reference evidence="1 2" key="1">
    <citation type="submission" date="2019-06" db="EMBL/GenBank/DDBJ databases">
        <title>Whole genome shotgun sequence of Streptomyces cacaoi subsp. cacaoi NBRC 12748.</title>
        <authorList>
            <person name="Hosoyama A."/>
            <person name="Uohara A."/>
            <person name="Ohji S."/>
            <person name="Ichikawa N."/>
        </authorList>
    </citation>
    <scope>NUCLEOTIDE SEQUENCE [LARGE SCALE GENOMIC DNA]</scope>
    <source>
        <strain evidence="1 2">NBRC 12748</strain>
    </source>
</reference>